<evidence type="ECO:0000313" key="1">
    <source>
        <dbReference type="EMBL" id="GBL90208.1"/>
    </source>
</evidence>
<sequence>MILKEKLFELDSFQQRVSCAIIYNRWSSYSSGFHHRSCPVAVISVSLLWLKGLQLGDKTAFTTFNENERIEYRETNEVLKTQFLQRLPLSMQQILSVCDDGLYKLAQIADKIAETTASASINEEVLTRPSLGMLEAKVEKLTNQVQRLSWKLSRQL</sequence>
<name>A0A4Y2BDS8_ARAVE</name>
<protein>
    <submittedName>
        <fullName evidence="1">Uncharacterized protein</fullName>
    </submittedName>
</protein>
<reference evidence="1 2" key="1">
    <citation type="journal article" date="2019" name="Sci. Rep.">
        <title>Orb-weaving spider Araneus ventricosus genome elucidates the spidroin gene catalogue.</title>
        <authorList>
            <person name="Kono N."/>
            <person name="Nakamura H."/>
            <person name="Ohtoshi R."/>
            <person name="Moran D.A.P."/>
            <person name="Shinohara A."/>
            <person name="Yoshida Y."/>
            <person name="Fujiwara M."/>
            <person name="Mori M."/>
            <person name="Tomita M."/>
            <person name="Arakawa K."/>
        </authorList>
    </citation>
    <scope>NUCLEOTIDE SEQUENCE [LARGE SCALE GENOMIC DNA]</scope>
</reference>
<dbReference type="AlphaFoldDB" id="A0A4Y2BDS8"/>
<comment type="caution">
    <text evidence="1">The sequence shown here is derived from an EMBL/GenBank/DDBJ whole genome shotgun (WGS) entry which is preliminary data.</text>
</comment>
<dbReference type="OrthoDB" id="6468684at2759"/>
<keyword evidence="2" id="KW-1185">Reference proteome</keyword>
<dbReference type="PANTHER" id="PTHR33327:SF3">
    <property type="entry name" value="RNA-DIRECTED DNA POLYMERASE"/>
    <property type="match status" value="1"/>
</dbReference>
<accession>A0A4Y2BDS8</accession>
<dbReference type="EMBL" id="BGPR01000070">
    <property type="protein sequence ID" value="GBL90208.1"/>
    <property type="molecule type" value="Genomic_DNA"/>
</dbReference>
<organism evidence="1 2">
    <name type="scientific">Araneus ventricosus</name>
    <name type="common">Orbweaver spider</name>
    <name type="synonym">Epeira ventricosa</name>
    <dbReference type="NCBI Taxonomy" id="182803"/>
    <lineage>
        <taxon>Eukaryota</taxon>
        <taxon>Metazoa</taxon>
        <taxon>Ecdysozoa</taxon>
        <taxon>Arthropoda</taxon>
        <taxon>Chelicerata</taxon>
        <taxon>Arachnida</taxon>
        <taxon>Araneae</taxon>
        <taxon>Araneomorphae</taxon>
        <taxon>Entelegynae</taxon>
        <taxon>Araneoidea</taxon>
        <taxon>Araneidae</taxon>
        <taxon>Araneus</taxon>
    </lineage>
</organism>
<dbReference type="Proteomes" id="UP000499080">
    <property type="component" value="Unassembled WGS sequence"/>
</dbReference>
<proteinExistence type="predicted"/>
<gene>
    <name evidence="1" type="ORF">AVEN_130325_1</name>
</gene>
<evidence type="ECO:0000313" key="2">
    <source>
        <dbReference type="Proteomes" id="UP000499080"/>
    </source>
</evidence>
<dbReference type="PANTHER" id="PTHR33327">
    <property type="entry name" value="ENDONUCLEASE"/>
    <property type="match status" value="1"/>
</dbReference>